<reference evidence="2" key="1">
    <citation type="submission" date="2016-11" db="UniProtKB">
        <authorList>
            <consortium name="WormBaseParasite"/>
        </authorList>
    </citation>
    <scope>IDENTIFICATION</scope>
</reference>
<evidence type="ECO:0000313" key="1">
    <source>
        <dbReference type="Proteomes" id="UP000095280"/>
    </source>
</evidence>
<accession>A0A1I8FZT0</accession>
<evidence type="ECO:0000313" key="2">
    <source>
        <dbReference type="WBParaSite" id="maker-uti_cns_0000466-snap-gene-0.7-mRNA-1"/>
    </source>
</evidence>
<dbReference type="Proteomes" id="UP000095280">
    <property type="component" value="Unplaced"/>
</dbReference>
<proteinExistence type="predicted"/>
<name>A0A1I8FZT0_9PLAT</name>
<protein>
    <submittedName>
        <fullName evidence="2">DUF3340 domain-containing protein</fullName>
    </submittedName>
</protein>
<dbReference type="AlphaFoldDB" id="A0A1I8FZT0"/>
<organism evidence="1 2">
    <name type="scientific">Macrostomum lignano</name>
    <dbReference type="NCBI Taxonomy" id="282301"/>
    <lineage>
        <taxon>Eukaryota</taxon>
        <taxon>Metazoa</taxon>
        <taxon>Spiralia</taxon>
        <taxon>Lophotrochozoa</taxon>
        <taxon>Platyhelminthes</taxon>
        <taxon>Rhabditophora</taxon>
        <taxon>Macrostomorpha</taxon>
        <taxon>Macrostomida</taxon>
        <taxon>Macrostomidae</taxon>
        <taxon>Macrostomum</taxon>
    </lineage>
</organism>
<keyword evidence="1" id="KW-1185">Reference proteome</keyword>
<dbReference type="WBParaSite" id="maker-uti_cns_0000466-snap-gene-0.7-mRNA-1">
    <property type="protein sequence ID" value="maker-uti_cns_0000466-snap-gene-0.7-mRNA-1"/>
    <property type="gene ID" value="maker-uti_cns_0000466-snap-gene-0.7"/>
</dbReference>
<sequence length="149" mass="16292">LAATGPPPAALILPVPNSPDPTTALPQLCAPPATALRRSPYATGDAVARILPYLETDQEKHFNLSERDLLAQAELHHKRLSEQQQRDEALPESGRSAVLISVEPRAPNLNNDEWDLIRDSAAEDPRVTMLAALRREARAMGFRGDNSMV</sequence>